<accession>A0A2T0BKR2</accession>
<keyword evidence="1 6" id="KW-0489">Methyltransferase</keyword>
<evidence type="ECO:0000256" key="1">
    <source>
        <dbReference type="ARBA" id="ARBA00022603"/>
    </source>
</evidence>
<dbReference type="InterPro" id="IPR029063">
    <property type="entry name" value="SAM-dependent_MTases_sf"/>
</dbReference>
<feature type="domain" description="DNA methylase N-4/N-6" evidence="5">
    <location>
        <begin position="39"/>
        <end position="83"/>
    </location>
</feature>
<comment type="caution">
    <text evidence="6">The sequence shown here is derived from an EMBL/GenBank/DDBJ whole genome shotgun (WGS) entry which is preliminary data.</text>
</comment>
<dbReference type="Gene3D" id="3.40.50.150">
    <property type="entry name" value="Vaccinia Virus protein VP39"/>
    <property type="match status" value="2"/>
</dbReference>
<evidence type="ECO:0000256" key="4">
    <source>
        <dbReference type="RuleBase" id="RU362026"/>
    </source>
</evidence>
<name>A0A2T0BKR2_9CLOT</name>
<feature type="domain" description="DNA methylase N-4/N-6" evidence="5">
    <location>
        <begin position="118"/>
        <end position="246"/>
    </location>
</feature>
<dbReference type="Pfam" id="PF01555">
    <property type="entry name" value="N6_N4_Mtase"/>
    <property type="match status" value="2"/>
</dbReference>
<gene>
    <name evidence="6" type="ORF">CLVI_00060</name>
</gene>
<dbReference type="InterPro" id="IPR001091">
    <property type="entry name" value="RM_Methyltransferase"/>
</dbReference>
<dbReference type="OrthoDB" id="1637728at2"/>
<dbReference type="CDD" id="cd02440">
    <property type="entry name" value="AdoMet_MTases"/>
    <property type="match status" value="1"/>
</dbReference>
<dbReference type="GO" id="GO:0009307">
    <property type="term" value="P:DNA restriction-modification system"/>
    <property type="evidence" value="ECO:0007669"/>
    <property type="project" value="UniProtKB-KW"/>
</dbReference>
<dbReference type="GO" id="GO:0008170">
    <property type="term" value="F:N-methyltransferase activity"/>
    <property type="evidence" value="ECO:0007669"/>
    <property type="project" value="InterPro"/>
</dbReference>
<dbReference type="InterPro" id="IPR002941">
    <property type="entry name" value="DNA_methylase_N4/N6"/>
</dbReference>
<organism evidence="6 7">
    <name type="scientific">Clostridium vincentii</name>
    <dbReference type="NCBI Taxonomy" id="52704"/>
    <lineage>
        <taxon>Bacteria</taxon>
        <taxon>Bacillati</taxon>
        <taxon>Bacillota</taxon>
        <taxon>Clostridia</taxon>
        <taxon>Eubacteriales</taxon>
        <taxon>Clostridiaceae</taxon>
        <taxon>Clostridium</taxon>
    </lineage>
</organism>
<dbReference type="AlphaFoldDB" id="A0A2T0BKR2"/>
<dbReference type="EMBL" id="PVXQ01000001">
    <property type="protein sequence ID" value="PRR84484.1"/>
    <property type="molecule type" value="Genomic_DNA"/>
</dbReference>
<proteinExistence type="inferred from homology"/>
<dbReference type="Proteomes" id="UP000239471">
    <property type="component" value="Unassembled WGS sequence"/>
</dbReference>
<dbReference type="GO" id="GO:0003677">
    <property type="term" value="F:DNA binding"/>
    <property type="evidence" value="ECO:0007669"/>
    <property type="project" value="InterPro"/>
</dbReference>
<evidence type="ECO:0000313" key="6">
    <source>
        <dbReference type="EMBL" id="PRR84484.1"/>
    </source>
</evidence>
<comment type="similarity">
    <text evidence="4">Belongs to the N(4)/N(6)-methyltransferase family.</text>
</comment>
<evidence type="ECO:0000259" key="5">
    <source>
        <dbReference type="Pfam" id="PF01555"/>
    </source>
</evidence>
<keyword evidence="2 6" id="KW-0808">Transferase</keyword>
<dbReference type="SUPFAM" id="SSF53335">
    <property type="entry name" value="S-adenosyl-L-methionine-dependent methyltransferases"/>
    <property type="match status" value="2"/>
</dbReference>
<keyword evidence="3" id="KW-0680">Restriction system</keyword>
<evidence type="ECO:0000313" key="7">
    <source>
        <dbReference type="Proteomes" id="UP000239471"/>
    </source>
</evidence>
<dbReference type="EC" id="2.1.1.-" evidence="4"/>
<dbReference type="RefSeq" id="WP_106058066.1">
    <property type="nucleotide sequence ID" value="NZ_PVXQ01000001.1"/>
</dbReference>
<keyword evidence="7" id="KW-1185">Reference proteome</keyword>
<dbReference type="PRINTS" id="PR00508">
    <property type="entry name" value="S21N4MTFRASE"/>
</dbReference>
<evidence type="ECO:0000256" key="3">
    <source>
        <dbReference type="ARBA" id="ARBA00022747"/>
    </source>
</evidence>
<reference evidence="6 7" key="1">
    <citation type="submission" date="2018-03" db="EMBL/GenBank/DDBJ databases">
        <title>Genome sequence of Clostridium vincentii DSM 10228.</title>
        <authorList>
            <person name="Poehlein A."/>
            <person name="Daniel R."/>
        </authorList>
    </citation>
    <scope>NUCLEOTIDE SEQUENCE [LARGE SCALE GENOMIC DNA]</scope>
    <source>
        <strain evidence="6 7">DSM 10228</strain>
    </source>
</reference>
<sequence>MGVNSYLILKEEIEDFKITKDMFPKDFMNFRDISWVAQVSPFIKEFSKPGDLIFEPFAGMGTTIIGAAIQGRRAVGIELEKERFVNLTKRIDYYKERYKYIPELINGDSLTFEYPNNIDLVVTNFPYYNGNIEDSEDGNFYNIKSYNMYLEFIEKVIKRCAESLKKDGYMVAFSENIRNLNGNMISQAYDTCNLLKKYMNLKEERIILYEKEEFKEDDITLTNRSHEYVFICKKKEDERDYSEYKNALVKVGEKVKYLVIGSYGLFNICKSVLDNPPYDCDILVDNNINSIKNIVNILKDQGYDLYSWQDNIDQKFDYNKLKGRYYIRAIKKAKEEEYIIDITYECERLDFSKCYENKVDKDNITVASIEDISTLMKGRGTEKDKSLLCRILKLK</sequence>
<protein>
    <recommendedName>
        <fullName evidence="4">Methyltransferase</fullName>
        <ecNumber evidence="4">2.1.1.-</ecNumber>
    </recommendedName>
</protein>
<dbReference type="GO" id="GO:0032259">
    <property type="term" value="P:methylation"/>
    <property type="evidence" value="ECO:0007669"/>
    <property type="project" value="UniProtKB-KW"/>
</dbReference>
<evidence type="ECO:0000256" key="2">
    <source>
        <dbReference type="ARBA" id="ARBA00022679"/>
    </source>
</evidence>